<dbReference type="PANTHER" id="PTHR14392">
    <property type="entry name" value="NIBAN FAMILY MEMBER"/>
    <property type="match status" value="1"/>
</dbReference>
<dbReference type="Pfam" id="PF26086">
    <property type="entry name" value="Niban2"/>
    <property type="match status" value="1"/>
</dbReference>
<keyword evidence="4" id="KW-1185">Reference proteome</keyword>
<reference evidence="3" key="1">
    <citation type="submission" date="2023-08" db="EMBL/GenBank/DDBJ databases">
        <title>Chromosome-level Genome Assembly of mud carp (Cirrhinus molitorella).</title>
        <authorList>
            <person name="Liu H."/>
        </authorList>
    </citation>
    <scope>NUCLEOTIDE SEQUENCE</scope>
    <source>
        <strain evidence="3">Prfri</strain>
        <tissue evidence="3">Muscle</tissue>
    </source>
</reference>
<evidence type="ECO:0000313" key="4">
    <source>
        <dbReference type="Proteomes" id="UP001187343"/>
    </source>
</evidence>
<sequence>MGASSSLLDENKSNYIKGQVDEKFNEFATIYRKQYSLAYMSQIRDELEQRKEQHTQLLKQRASPEPGKVLYEEIVRYFDDSRKWKDRYIVIRANYVLECYENYKRFLKGSPPQYRLMPTGGTILTTEEKYMEMINQCCPCTNNVQEDFAPPVADMPGQFPVYLRLPYRLDSYFCFRDENSQAEFISILSDCVRHQNKDFLKKTTCEVKAFLKAIQLYRQEKGQYESWDMLIGSDVRGLANLFMEDLMPYLDNELQPCLKSKRADRRRVWFATVEATYFLLQEHLFERMKTLKQECQNVVKQQDTLMRSDMDQITSSKVFLEGKLRAMVTEPATKYCTEQVQPYLPAVLEEVMGPISLGFTEARDLSEGMMEQLCEDFQDVEQKEELRQALFKMSKANLQSCYEKVNGLADHVQELQQTFNYCIKGLVDSTQIDLKQLMENTEYTFELLVRKALEDPSVSLSMAMQKASNRVLKQFDYDSSTVRKKILQEALINITLPSIKKHLAPSFKEELPKYEQYIFADYTNFISVENVYEDIIKEILEKDVSLVVKEAASKKKFNLFSESKKNFSVSSLSSTPPGSAPSSPGHLNTSPRQRTPMPPSPLLSNGLTANQFVTVHSSESQALPIMEKIDEGENKAHLEDSSDDVFISETKPELTTNGMKASVSPTPIIKVTEAIESPGSSDSPKGGDANFSDFTNKPTVLISPICMKTSGSDEKPAETENNCKEIIKTEDSSKDPSRIKALIHDEIPVCLSIKDAKDSDIYKEFTVEKIMDLSEKASETQSSPNQEDKTRPPDCVKEIRDLVVEVIEIEDVVQPSKDNGEKVEVQIFEEQDAVV</sequence>
<protein>
    <recommendedName>
        <fullName evidence="2">Niban 1/2/3 domain-containing protein</fullName>
    </recommendedName>
</protein>
<proteinExistence type="inferred from homology"/>
<dbReference type="EMBL" id="JAUYZG010000017">
    <property type="protein sequence ID" value="KAK2884068.1"/>
    <property type="molecule type" value="Genomic_DNA"/>
</dbReference>
<name>A0AA88PBK0_9TELE</name>
<comment type="similarity">
    <text evidence="1">Belongs to the Niban family.</text>
</comment>
<dbReference type="Proteomes" id="UP001187343">
    <property type="component" value="Unassembled WGS sequence"/>
</dbReference>
<evidence type="ECO:0000259" key="2">
    <source>
        <dbReference type="Pfam" id="PF26086"/>
    </source>
</evidence>
<dbReference type="InterPro" id="IPR026088">
    <property type="entry name" value="Niban-like"/>
</dbReference>
<feature type="domain" description="Niban 1/2/3" evidence="2">
    <location>
        <begin position="334"/>
        <end position="497"/>
    </location>
</feature>
<organism evidence="3 4">
    <name type="scientific">Cirrhinus molitorella</name>
    <name type="common">mud carp</name>
    <dbReference type="NCBI Taxonomy" id="172907"/>
    <lineage>
        <taxon>Eukaryota</taxon>
        <taxon>Metazoa</taxon>
        <taxon>Chordata</taxon>
        <taxon>Craniata</taxon>
        <taxon>Vertebrata</taxon>
        <taxon>Euteleostomi</taxon>
        <taxon>Actinopterygii</taxon>
        <taxon>Neopterygii</taxon>
        <taxon>Teleostei</taxon>
        <taxon>Ostariophysi</taxon>
        <taxon>Cypriniformes</taxon>
        <taxon>Cyprinidae</taxon>
        <taxon>Labeoninae</taxon>
        <taxon>Labeonini</taxon>
        <taxon>Cirrhinus</taxon>
    </lineage>
</organism>
<evidence type="ECO:0000256" key="1">
    <source>
        <dbReference type="ARBA" id="ARBA00010251"/>
    </source>
</evidence>
<dbReference type="AlphaFoldDB" id="A0AA88PBK0"/>
<dbReference type="Pfam" id="PF26089">
    <property type="entry name" value="PH_Niban2"/>
    <property type="match status" value="1"/>
</dbReference>
<dbReference type="CDD" id="cd23949">
    <property type="entry name" value="Niban-like"/>
    <property type="match status" value="1"/>
</dbReference>
<dbReference type="PANTHER" id="PTHR14392:SF3">
    <property type="entry name" value="PROTEIN NIBAN 1"/>
    <property type="match status" value="1"/>
</dbReference>
<dbReference type="InterPro" id="IPR059060">
    <property type="entry name" value="Niban_1/2/3_dom"/>
</dbReference>
<evidence type="ECO:0000313" key="3">
    <source>
        <dbReference type="EMBL" id="KAK2884068.1"/>
    </source>
</evidence>
<accession>A0AA88PBK0</accession>
<comment type="caution">
    <text evidence="3">The sequence shown here is derived from an EMBL/GenBank/DDBJ whole genome shotgun (WGS) entry which is preliminary data.</text>
</comment>
<gene>
    <name evidence="3" type="ORF">Q8A67_017705</name>
</gene>